<evidence type="ECO:0000256" key="5">
    <source>
        <dbReference type="RuleBase" id="RU363032"/>
    </source>
</evidence>
<dbReference type="PANTHER" id="PTHR43470:SF3">
    <property type="entry name" value="PHOSPHATE TRANSPORT SYSTEM PERMEASE PROTEIN PSTA-RELATED"/>
    <property type="match status" value="1"/>
</dbReference>
<dbReference type="InterPro" id="IPR000515">
    <property type="entry name" value="MetI-like"/>
</dbReference>
<dbReference type="EMBL" id="CP081135">
    <property type="protein sequence ID" value="UEL46637.1"/>
    <property type="molecule type" value="Genomic_DNA"/>
</dbReference>
<evidence type="ECO:0000259" key="6">
    <source>
        <dbReference type="PROSITE" id="PS50928"/>
    </source>
</evidence>
<feature type="domain" description="ABC transmembrane type-1" evidence="6">
    <location>
        <begin position="62"/>
        <end position="265"/>
    </location>
</feature>
<feature type="transmembrane region" description="Helical" evidence="5">
    <location>
        <begin position="58"/>
        <end position="91"/>
    </location>
</feature>
<keyword evidence="8" id="KW-1185">Reference proteome</keyword>
<comment type="subcellular location">
    <subcellularLocation>
        <location evidence="5">Cell membrane</location>
        <topology evidence="5">Multi-pass membrane protein</topology>
    </subcellularLocation>
    <subcellularLocation>
        <location evidence="1">Membrane</location>
        <topology evidence="1">Multi-pass membrane protein</topology>
    </subcellularLocation>
</comment>
<dbReference type="Gene3D" id="1.10.3720.10">
    <property type="entry name" value="MetI-like"/>
    <property type="match status" value="1"/>
</dbReference>
<keyword evidence="5" id="KW-0813">Transport</keyword>
<proteinExistence type="inferred from homology"/>
<keyword evidence="4 5" id="KW-0472">Membrane</keyword>
<feature type="transmembrane region" description="Helical" evidence="5">
    <location>
        <begin position="178"/>
        <end position="202"/>
    </location>
</feature>
<evidence type="ECO:0000256" key="1">
    <source>
        <dbReference type="ARBA" id="ARBA00004141"/>
    </source>
</evidence>
<name>A0AAX2ZBT8_9FIRM</name>
<keyword evidence="3 5" id="KW-1133">Transmembrane helix</keyword>
<feature type="transmembrane region" description="Helical" evidence="5">
    <location>
        <begin position="136"/>
        <end position="157"/>
    </location>
</feature>
<feature type="transmembrane region" description="Helical" evidence="5">
    <location>
        <begin position="12"/>
        <end position="38"/>
    </location>
</feature>
<protein>
    <submittedName>
        <fullName evidence="7">ABC transporter permease subunit</fullName>
    </submittedName>
</protein>
<evidence type="ECO:0000313" key="8">
    <source>
        <dbReference type="Proteomes" id="UP001198983"/>
    </source>
</evidence>
<gene>
    <name evidence="7" type="ORF">JW646_13440</name>
</gene>
<reference evidence="7 8" key="1">
    <citation type="journal article" date="2023" name="Int. J. Syst. Evol. Microbiol.">
        <title>Terrisporobacter hibernicus sp. nov., isolated from bovine faeces in Northern Ireland.</title>
        <authorList>
            <person name="Mitchell M."/>
            <person name="Nguyen S.V."/>
            <person name="Connor M."/>
            <person name="Fairley D.J."/>
            <person name="Donoghue O."/>
            <person name="Marshall H."/>
            <person name="Koolman L."/>
            <person name="McMullan G."/>
            <person name="Schaffer K.E."/>
            <person name="McGrath J.W."/>
            <person name="Fanning S."/>
        </authorList>
    </citation>
    <scope>NUCLEOTIDE SEQUENCE [LARGE SCALE GENOMIC DNA]</scope>
    <source>
        <strain evidence="7 8">MCA3</strain>
    </source>
</reference>
<feature type="transmembrane region" description="Helical" evidence="5">
    <location>
        <begin position="103"/>
        <end position="124"/>
    </location>
</feature>
<feature type="transmembrane region" description="Helical" evidence="5">
    <location>
        <begin position="247"/>
        <end position="271"/>
    </location>
</feature>
<dbReference type="SUPFAM" id="SSF161098">
    <property type="entry name" value="MetI-like"/>
    <property type="match status" value="1"/>
</dbReference>
<dbReference type="AlphaFoldDB" id="A0AAX2ZBT8"/>
<evidence type="ECO:0000313" key="7">
    <source>
        <dbReference type="EMBL" id="UEL46637.1"/>
    </source>
</evidence>
<evidence type="ECO:0000256" key="4">
    <source>
        <dbReference type="ARBA" id="ARBA00023136"/>
    </source>
</evidence>
<dbReference type="Pfam" id="PF00528">
    <property type="entry name" value="BPD_transp_1"/>
    <property type="match status" value="1"/>
</dbReference>
<sequence length="281" mass="30603">MKKRDYLLKLWIFISGMLVISITLGIFIYILCKGFNVISVDFILNSPKGSPLGTEGGIFPAIVGSLLMGLLSGIIGGFLGISISIYLVFYCTSIKFKNIILSFLYGLSGVPSIVLGLVGYTILICKFGMERGLLCASITLAVMIIPFISIRIIKLLMDGGEDIMKSSLCLGVSKSYTLFRIILPNIMINILTCITLGMAYAMGATAPIMYTGAVIYSGLPSEINSPVMALPYHLYILVNEGLSLENAYGTAFVLMVLLLIINGLCRLIGIWREGASWKRMF</sequence>
<dbReference type="CDD" id="cd06261">
    <property type="entry name" value="TM_PBP2"/>
    <property type="match status" value="1"/>
</dbReference>
<accession>A0AAX2ZBT8</accession>
<dbReference type="RefSeq" id="WP_074914949.1">
    <property type="nucleotide sequence ID" value="NZ_CP081135.1"/>
</dbReference>
<dbReference type="GO" id="GO:0005886">
    <property type="term" value="C:plasma membrane"/>
    <property type="evidence" value="ECO:0007669"/>
    <property type="project" value="UniProtKB-SubCell"/>
</dbReference>
<comment type="similarity">
    <text evidence="5">Belongs to the binding-protein-dependent transport system permease family.</text>
</comment>
<dbReference type="PROSITE" id="PS50928">
    <property type="entry name" value="ABC_TM1"/>
    <property type="match status" value="1"/>
</dbReference>
<evidence type="ECO:0000256" key="2">
    <source>
        <dbReference type="ARBA" id="ARBA00022692"/>
    </source>
</evidence>
<dbReference type="KEGG" id="tem:JW646_13440"/>
<evidence type="ECO:0000256" key="3">
    <source>
        <dbReference type="ARBA" id="ARBA00022989"/>
    </source>
</evidence>
<dbReference type="PANTHER" id="PTHR43470">
    <property type="entry name" value="PHOSPHATE TRANSPORT SYSTEM PERMEASE PROTEIN PSTA-RELATED"/>
    <property type="match status" value="1"/>
</dbReference>
<dbReference type="GO" id="GO:0055085">
    <property type="term" value="P:transmembrane transport"/>
    <property type="evidence" value="ECO:0007669"/>
    <property type="project" value="InterPro"/>
</dbReference>
<dbReference type="InterPro" id="IPR035906">
    <property type="entry name" value="MetI-like_sf"/>
</dbReference>
<keyword evidence="2 5" id="KW-0812">Transmembrane</keyword>
<dbReference type="Proteomes" id="UP001198983">
    <property type="component" value="Chromosome"/>
</dbReference>
<organism evidence="7 8">
    <name type="scientific">Terrisporobacter hibernicus</name>
    <dbReference type="NCBI Taxonomy" id="2813371"/>
    <lineage>
        <taxon>Bacteria</taxon>
        <taxon>Bacillati</taxon>
        <taxon>Bacillota</taxon>
        <taxon>Clostridia</taxon>
        <taxon>Peptostreptococcales</taxon>
        <taxon>Peptostreptococcaceae</taxon>
        <taxon>Terrisporobacter</taxon>
    </lineage>
</organism>